<dbReference type="RefSeq" id="WP_126694004.1">
    <property type="nucleotide sequence ID" value="NZ_RXOF01000008.1"/>
</dbReference>
<evidence type="ECO:0000313" key="2">
    <source>
        <dbReference type="EMBL" id="RTQ48928.1"/>
    </source>
</evidence>
<keyword evidence="3" id="KW-1185">Reference proteome</keyword>
<gene>
    <name evidence="2" type="ORF">EJV47_15150</name>
</gene>
<organism evidence="2 3">
    <name type="scientific">Hymenobacter gummosus</name>
    <dbReference type="NCBI Taxonomy" id="1776032"/>
    <lineage>
        <taxon>Bacteria</taxon>
        <taxon>Pseudomonadati</taxon>
        <taxon>Bacteroidota</taxon>
        <taxon>Cytophagia</taxon>
        <taxon>Cytophagales</taxon>
        <taxon>Hymenobacteraceae</taxon>
        <taxon>Hymenobacter</taxon>
    </lineage>
</organism>
<dbReference type="Proteomes" id="UP000282184">
    <property type="component" value="Unassembled WGS sequence"/>
</dbReference>
<evidence type="ECO:0000313" key="3">
    <source>
        <dbReference type="Proteomes" id="UP000282184"/>
    </source>
</evidence>
<accession>A0A431U1I1</accession>
<name>A0A431U1I1_9BACT</name>
<protein>
    <submittedName>
        <fullName evidence="2">T9SS type A sorting domain-containing protein</fullName>
    </submittedName>
</protein>
<feature type="signal peptide" evidence="1">
    <location>
        <begin position="1"/>
        <end position="20"/>
    </location>
</feature>
<dbReference type="EMBL" id="RXOF01000008">
    <property type="protein sequence ID" value="RTQ48928.1"/>
    <property type="molecule type" value="Genomic_DNA"/>
</dbReference>
<sequence length="305" mass="32817">MKKLLLGLLVVGLGAAPAWAQSGGRGLWCPPGAVWQYMHMFADLSTPGPVFTPVRVSYAGDTIIGGQSCQVLQMVYASSTRIWRLYTRADADRVWLYAGGQFYKMYDFSARPGDTWLYQGGMAAGYFCPAPTRLTVDSVGQQLIGGQQRRWFTLANQPRLGRIYEGVGSLRQDFTPMRGACAPADPVTALLAQCYGTAAQPGLIVMGTMLSCQAQPTATHEARAEAAGFAVYPTVGSGTVTVKLPAGYARATVSVFSPAGQLVEQVAAAAATETRLQLRHLPRGLYLLRVQQPGQPPLTQRLVLQ</sequence>
<dbReference type="AlphaFoldDB" id="A0A431U1I1"/>
<feature type="chain" id="PRO_5019381028" evidence="1">
    <location>
        <begin position="21"/>
        <end position="305"/>
    </location>
</feature>
<proteinExistence type="predicted"/>
<comment type="caution">
    <text evidence="2">The sequence shown here is derived from an EMBL/GenBank/DDBJ whole genome shotgun (WGS) entry which is preliminary data.</text>
</comment>
<dbReference type="InterPro" id="IPR026444">
    <property type="entry name" value="Secre_tail"/>
</dbReference>
<dbReference type="NCBIfam" id="TIGR04183">
    <property type="entry name" value="Por_Secre_tail"/>
    <property type="match status" value="1"/>
</dbReference>
<keyword evidence="1" id="KW-0732">Signal</keyword>
<dbReference type="OrthoDB" id="9816167at2"/>
<evidence type="ECO:0000256" key="1">
    <source>
        <dbReference type="SAM" id="SignalP"/>
    </source>
</evidence>
<reference evidence="2 3" key="1">
    <citation type="submission" date="2018-12" db="EMBL/GenBank/DDBJ databases">
        <title>Hymenobacter gummosus sp. nov., isolated from a spring.</title>
        <authorList>
            <person name="Nie L."/>
        </authorList>
    </citation>
    <scope>NUCLEOTIDE SEQUENCE [LARGE SCALE GENOMIC DNA]</scope>
    <source>
        <strain evidence="2 3">KCTC 52166</strain>
    </source>
</reference>